<reference evidence="2 3" key="1">
    <citation type="submission" date="2022-02" db="EMBL/GenBank/DDBJ databases">
        <authorList>
            <person name="Min J."/>
        </authorList>
    </citation>
    <scope>NUCLEOTIDE SEQUENCE [LARGE SCALE GENOMIC DNA]</scope>
    <source>
        <strain evidence="2 3">GR10-1</strain>
    </source>
</reference>
<organism evidence="2 3">
    <name type="scientific">Niabella ginsengisoli</name>
    <dbReference type="NCBI Taxonomy" id="522298"/>
    <lineage>
        <taxon>Bacteria</taxon>
        <taxon>Pseudomonadati</taxon>
        <taxon>Bacteroidota</taxon>
        <taxon>Chitinophagia</taxon>
        <taxon>Chitinophagales</taxon>
        <taxon>Chitinophagaceae</taxon>
        <taxon>Niabella</taxon>
    </lineage>
</organism>
<evidence type="ECO:0000313" key="2">
    <source>
        <dbReference type="EMBL" id="MCH5599157.1"/>
    </source>
</evidence>
<feature type="transmembrane region" description="Helical" evidence="1">
    <location>
        <begin position="124"/>
        <end position="144"/>
    </location>
</feature>
<feature type="transmembrane region" description="Helical" evidence="1">
    <location>
        <begin position="179"/>
        <end position="203"/>
    </location>
</feature>
<accession>A0ABS9SL99</accession>
<dbReference type="PANTHER" id="PTHR20992">
    <property type="entry name" value="AT15442P-RELATED"/>
    <property type="match status" value="1"/>
</dbReference>
<keyword evidence="1" id="KW-0812">Transmembrane</keyword>
<dbReference type="Proteomes" id="UP001202248">
    <property type="component" value="Unassembled WGS sequence"/>
</dbReference>
<comment type="caution">
    <text evidence="2">The sequence shown here is derived from an EMBL/GenBank/DDBJ whole genome shotgun (WGS) entry which is preliminary data.</text>
</comment>
<protein>
    <submittedName>
        <fullName evidence="2">DUF389 domain-containing protein</fullName>
    </submittedName>
</protein>
<keyword evidence="1" id="KW-0472">Membrane</keyword>
<evidence type="ECO:0000256" key="1">
    <source>
        <dbReference type="SAM" id="Phobius"/>
    </source>
</evidence>
<feature type="transmembrane region" description="Helical" evidence="1">
    <location>
        <begin position="224"/>
        <end position="242"/>
    </location>
</feature>
<dbReference type="PANTHER" id="PTHR20992:SF9">
    <property type="entry name" value="AT15442P-RELATED"/>
    <property type="match status" value="1"/>
</dbReference>
<gene>
    <name evidence="2" type="ORF">MKP09_15195</name>
</gene>
<sequence length="422" mass="46923">MSTLGRLFNLHSGEDDKLKVLKNVRSNVYFRGATLWILACAIFVASVGLNVNSTAVIIGAMLISPLMGPIIGAGFGLGIFDFILFKRSIKNLAIATIVSLIVSSIYFYLSPFKEAQSELLARTAPNIFDVMIAFFGGLAGVIAMTRVEKGLPLAGVAIATALMPPLCTAGYGLGTGNYAYFAGAIFLYTINCVFICIATYIVVKYLKYPLAKQVDKKHEVQVKYIITAIIITVMAPSAYFAYDLYQEQKFSQNVKNFLRSEFENKGDVIIYNRNDYRSSPKKIEVAFLTRQLKKQELDSLNNKLPNYGLQSTRLLIKQDTIGFAKMYEQGNNVISKSDQELNEKNILLAQLQKKLDLSTYDNKSIMGEAEILFPTISNLSIGNHDFAVNDSTTQIIPVALYMSEEDISSEEKDKLLSWLQKN</sequence>
<dbReference type="InterPro" id="IPR005240">
    <property type="entry name" value="DUF389"/>
</dbReference>
<dbReference type="Pfam" id="PF04087">
    <property type="entry name" value="DUF389"/>
    <property type="match status" value="1"/>
</dbReference>
<dbReference type="RefSeq" id="WP_240830833.1">
    <property type="nucleotide sequence ID" value="NZ_JAKWBL010000003.1"/>
</dbReference>
<name>A0ABS9SL99_9BACT</name>
<keyword evidence="3" id="KW-1185">Reference proteome</keyword>
<proteinExistence type="predicted"/>
<evidence type="ECO:0000313" key="3">
    <source>
        <dbReference type="Proteomes" id="UP001202248"/>
    </source>
</evidence>
<feature type="transmembrane region" description="Helical" evidence="1">
    <location>
        <begin position="92"/>
        <end position="109"/>
    </location>
</feature>
<dbReference type="EMBL" id="JAKWBL010000003">
    <property type="protein sequence ID" value="MCH5599157.1"/>
    <property type="molecule type" value="Genomic_DNA"/>
</dbReference>
<feature type="transmembrane region" description="Helical" evidence="1">
    <location>
        <begin position="151"/>
        <end position="173"/>
    </location>
</feature>
<keyword evidence="1" id="KW-1133">Transmembrane helix</keyword>
<feature type="transmembrane region" description="Helical" evidence="1">
    <location>
        <begin position="28"/>
        <end position="49"/>
    </location>
</feature>
<feature type="transmembrane region" description="Helical" evidence="1">
    <location>
        <begin position="55"/>
        <end position="80"/>
    </location>
</feature>